<keyword evidence="7" id="KW-0998">Cell outer membrane</keyword>
<evidence type="ECO:0000256" key="2">
    <source>
        <dbReference type="ARBA" id="ARBA00022448"/>
    </source>
</evidence>
<accession>A0AAW9RCH5</accession>
<evidence type="ECO:0000256" key="4">
    <source>
        <dbReference type="ARBA" id="ARBA00022692"/>
    </source>
</evidence>
<dbReference type="AlphaFoldDB" id="A0AAW9RCH5"/>
<keyword evidence="5 8" id="KW-0732">Signal</keyword>
<dbReference type="GO" id="GO:0044718">
    <property type="term" value="P:siderophore transmembrane transport"/>
    <property type="evidence" value="ECO:0007669"/>
    <property type="project" value="TreeGrafter"/>
</dbReference>
<dbReference type="PANTHER" id="PTHR30069:SF29">
    <property type="entry name" value="HEMOGLOBIN AND HEMOGLOBIN-HAPTOGLOBIN-BINDING PROTEIN 1-RELATED"/>
    <property type="match status" value="1"/>
</dbReference>
<evidence type="ECO:0000256" key="5">
    <source>
        <dbReference type="ARBA" id="ARBA00022729"/>
    </source>
</evidence>
<sequence length="635" mass="68994">MNLMGIPAARFGVCCLAVLLQTGGLRAQDVPPTDAGETAHADDAEVGTLDPIVVRGQRVAILQPATTYASLASALRYDPSVQLQPRGLPESQADVTVRGGLFENTGFRIGAINIIDPQTGHYAVQFPIDPEMLTAPELLTDTQHAVLGFNASVATVQYRPAGFGSGGSVTAGAGSDDLRFGVLRAASVAELADGREIGGRVSLAASRGDGSVPFGDHDFERYAAQVRLADDDSETHLLAGYHDTFFGWPGAYTGFASLPETDRTRMSLVLADHRRSNAAGWWEITAAWRRLEDDYDFDRRTTEAGVPGSFDHETRAAMLGMSAEHRFAGVDWLMNLQFTADRLVRSTDLTVGDFSSRSYLAFSLAPTFVWPLEDGRILSLTPGLRADWSNRDEDAVSPLLGIGLEIPGAGAMTRLGLDYARTTQVPGYTALKSPPAGLFGGNAALEREYAGTITAHVDHERGAWRWRGAIFRRHDRDLVDWTFTRGAPFARQANPVDIDVWGAEASVEWQSGSLWLLAAYAWLDKDADYGSATVDASYYALNFARQRATLAVAWRPARSFELRLDNAWRLAEENPLRGTGRRSLLSSLAGVWRPGFAAGVAAVFAVDNIGDDDFEEFPGTPARGRQWSVSIRYGW</sequence>
<comment type="caution">
    <text evidence="9">The sequence shown here is derived from an EMBL/GenBank/DDBJ whole genome shotgun (WGS) entry which is preliminary data.</text>
</comment>
<dbReference type="SUPFAM" id="SSF56935">
    <property type="entry name" value="Porins"/>
    <property type="match status" value="1"/>
</dbReference>
<name>A0AAW9RCH5_9GAMM</name>
<dbReference type="PANTHER" id="PTHR30069">
    <property type="entry name" value="TONB-DEPENDENT OUTER MEMBRANE RECEPTOR"/>
    <property type="match status" value="1"/>
</dbReference>
<evidence type="ECO:0000256" key="7">
    <source>
        <dbReference type="ARBA" id="ARBA00023237"/>
    </source>
</evidence>
<dbReference type="Proteomes" id="UP001359886">
    <property type="component" value="Unassembled WGS sequence"/>
</dbReference>
<dbReference type="InterPro" id="IPR036942">
    <property type="entry name" value="Beta-barrel_TonB_sf"/>
</dbReference>
<keyword evidence="10" id="KW-1185">Reference proteome</keyword>
<comment type="subcellular location">
    <subcellularLocation>
        <location evidence="1">Cell outer membrane</location>
        <topology evidence="1">Multi-pass membrane protein</topology>
    </subcellularLocation>
</comment>
<evidence type="ECO:0000256" key="6">
    <source>
        <dbReference type="ARBA" id="ARBA00023136"/>
    </source>
</evidence>
<evidence type="ECO:0000256" key="8">
    <source>
        <dbReference type="SAM" id="SignalP"/>
    </source>
</evidence>
<dbReference type="GO" id="GO:0009279">
    <property type="term" value="C:cell outer membrane"/>
    <property type="evidence" value="ECO:0007669"/>
    <property type="project" value="UniProtKB-SubCell"/>
</dbReference>
<dbReference type="EMBL" id="JAZHOG010000001">
    <property type="protein sequence ID" value="MEJ8566030.1"/>
    <property type="molecule type" value="Genomic_DNA"/>
</dbReference>
<keyword evidence="4" id="KW-0812">Transmembrane</keyword>
<proteinExistence type="predicted"/>
<dbReference type="Gene3D" id="2.40.170.20">
    <property type="entry name" value="TonB-dependent receptor, beta-barrel domain"/>
    <property type="match status" value="1"/>
</dbReference>
<feature type="chain" id="PRO_5043443583" description="TonB-dependent receptor" evidence="8">
    <location>
        <begin position="28"/>
        <end position="635"/>
    </location>
</feature>
<organism evidence="9 10">
    <name type="scientific">Elongatibacter sediminis</name>
    <dbReference type="NCBI Taxonomy" id="3119006"/>
    <lineage>
        <taxon>Bacteria</taxon>
        <taxon>Pseudomonadati</taxon>
        <taxon>Pseudomonadota</taxon>
        <taxon>Gammaproteobacteria</taxon>
        <taxon>Chromatiales</taxon>
        <taxon>Wenzhouxiangellaceae</taxon>
        <taxon>Elongatibacter</taxon>
    </lineage>
</organism>
<reference evidence="9 10" key="1">
    <citation type="submission" date="2024-02" db="EMBL/GenBank/DDBJ databases">
        <title>A novel Wenzhouxiangellaceae bacterium, isolated from coastal sediments.</title>
        <authorList>
            <person name="Du Z.-J."/>
            <person name="Ye Y.-Q."/>
            <person name="Zhang X.-Y."/>
        </authorList>
    </citation>
    <scope>NUCLEOTIDE SEQUENCE [LARGE SCALE GENOMIC DNA]</scope>
    <source>
        <strain evidence="9 10">CH-27</strain>
    </source>
</reference>
<keyword evidence="3" id="KW-1134">Transmembrane beta strand</keyword>
<keyword evidence="6" id="KW-0472">Membrane</keyword>
<evidence type="ECO:0000313" key="9">
    <source>
        <dbReference type="EMBL" id="MEJ8566030.1"/>
    </source>
</evidence>
<gene>
    <name evidence="9" type="ORF">V3330_00220</name>
</gene>
<evidence type="ECO:0000256" key="1">
    <source>
        <dbReference type="ARBA" id="ARBA00004571"/>
    </source>
</evidence>
<feature type="signal peptide" evidence="8">
    <location>
        <begin position="1"/>
        <end position="27"/>
    </location>
</feature>
<keyword evidence="2" id="KW-0813">Transport</keyword>
<dbReference type="GO" id="GO:0015344">
    <property type="term" value="F:siderophore uptake transmembrane transporter activity"/>
    <property type="evidence" value="ECO:0007669"/>
    <property type="project" value="TreeGrafter"/>
</dbReference>
<evidence type="ECO:0000256" key="3">
    <source>
        <dbReference type="ARBA" id="ARBA00022452"/>
    </source>
</evidence>
<evidence type="ECO:0008006" key="11">
    <source>
        <dbReference type="Google" id="ProtNLM"/>
    </source>
</evidence>
<protein>
    <recommendedName>
        <fullName evidence="11">TonB-dependent receptor</fullName>
    </recommendedName>
</protein>
<dbReference type="RefSeq" id="WP_354693354.1">
    <property type="nucleotide sequence ID" value="NZ_JAZHOG010000001.1"/>
</dbReference>
<evidence type="ECO:0000313" key="10">
    <source>
        <dbReference type="Proteomes" id="UP001359886"/>
    </source>
</evidence>
<dbReference type="InterPro" id="IPR039426">
    <property type="entry name" value="TonB-dep_rcpt-like"/>
</dbReference>